<dbReference type="RefSeq" id="WP_095997426.1">
    <property type="nucleotide sequence ID" value="NZ_NSLI01000002.1"/>
</dbReference>
<feature type="region of interest" description="Disordered" evidence="1">
    <location>
        <begin position="73"/>
        <end position="94"/>
    </location>
</feature>
<reference evidence="3" key="1">
    <citation type="submission" date="2017-09" db="EMBL/GenBank/DDBJ databases">
        <authorList>
            <person name="Feng G."/>
            <person name="Zhu H."/>
        </authorList>
    </citation>
    <scope>NUCLEOTIDE SEQUENCE [LARGE SCALE GENOMIC DNA]</scope>
    <source>
        <strain evidence="3">1PNM-20</strain>
    </source>
</reference>
<organism evidence="2 3">
    <name type="scientific">Sphingomonas lenta</name>
    <dbReference type="NCBI Taxonomy" id="1141887"/>
    <lineage>
        <taxon>Bacteria</taxon>
        <taxon>Pseudomonadati</taxon>
        <taxon>Pseudomonadota</taxon>
        <taxon>Alphaproteobacteria</taxon>
        <taxon>Sphingomonadales</taxon>
        <taxon>Sphingomonadaceae</taxon>
        <taxon>Sphingomonas</taxon>
    </lineage>
</organism>
<sequence length="151" mass="16605">MAVEQAHSPDGSASNDSHTLTWSVDGSRFELQVGSDAARLCLPDGQLIDLTNREWAGLANAIGMVVKTPKQVTKPVAKKQSTQEKGTNTGVRWTEGDDADLLQRWSNGATLSELMTRFDRNEGGITSRLVKLKAAPTREDIRVEDERRRKG</sequence>
<dbReference type="AlphaFoldDB" id="A0A2A2SI27"/>
<comment type="caution">
    <text evidence="2">The sequence shown here is derived from an EMBL/GenBank/DDBJ whole genome shotgun (WGS) entry which is preliminary data.</text>
</comment>
<protein>
    <submittedName>
        <fullName evidence="2">Uncharacterized protein</fullName>
    </submittedName>
</protein>
<dbReference type="EMBL" id="NSLI01000002">
    <property type="protein sequence ID" value="PAX08927.1"/>
    <property type="molecule type" value="Genomic_DNA"/>
</dbReference>
<name>A0A2A2SI27_9SPHN</name>
<evidence type="ECO:0000256" key="1">
    <source>
        <dbReference type="SAM" id="MobiDB-lite"/>
    </source>
</evidence>
<keyword evidence="3" id="KW-1185">Reference proteome</keyword>
<dbReference type="OrthoDB" id="7596694at2"/>
<proteinExistence type="predicted"/>
<accession>A0A2A2SI27</accession>
<evidence type="ECO:0000313" key="3">
    <source>
        <dbReference type="Proteomes" id="UP000218151"/>
    </source>
</evidence>
<evidence type="ECO:0000313" key="2">
    <source>
        <dbReference type="EMBL" id="PAX08927.1"/>
    </source>
</evidence>
<dbReference type="Proteomes" id="UP000218151">
    <property type="component" value="Unassembled WGS sequence"/>
</dbReference>
<gene>
    <name evidence="2" type="ORF">CKY28_06135</name>
</gene>